<gene>
    <name evidence="2" type="ORF">RRG08_039971</name>
</gene>
<reference evidence="2" key="1">
    <citation type="journal article" date="2023" name="G3 (Bethesda)">
        <title>A reference genome for the long-term kleptoplast-retaining sea slug Elysia crispata morphotype clarki.</title>
        <authorList>
            <person name="Eastman K.E."/>
            <person name="Pendleton A.L."/>
            <person name="Shaikh M.A."/>
            <person name="Suttiyut T."/>
            <person name="Ogas R."/>
            <person name="Tomko P."/>
            <person name="Gavelis G."/>
            <person name="Widhalm J.R."/>
            <person name="Wisecaver J.H."/>
        </authorList>
    </citation>
    <scope>NUCLEOTIDE SEQUENCE</scope>
    <source>
        <strain evidence="2">ECLA1</strain>
    </source>
</reference>
<dbReference type="EMBL" id="JAWDGP010004442">
    <property type="protein sequence ID" value="KAK3764375.1"/>
    <property type="molecule type" value="Genomic_DNA"/>
</dbReference>
<accession>A0AAE0Z7Y3</accession>
<evidence type="ECO:0000313" key="3">
    <source>
        <dbReference type="Proteomes" id="UP001283361"/>
    </source>
</evidence>
<feature type="region of interest" description="Disordered" evidence="1">
    <location>
        <begin position="101"/>
        <end position="120"/>
    </location>
</feature>
<evidence type="ECO:0000256" key="1">
    <source>
        <dbReference type="SAM" id="MobiDB-lite"/>
    </source>
</evidence>
<sequence length="157" mass="17064">MHPAPFFKQRQIPGSCMKVGCRKLRPGLEVLEVRAPIKFSPQAPGGSLPDAIITVDVKPGKLPAYLTCDNLDRTVGQTSDRSPELNKDMSREAVYVTEIPSDQARMSKHPVDTQSQKPGFFSHNRGNIENELALGTSVCVSDLSDGPDAESLDCLEA</sequence>
<evidence type="ECO:0000313" key="2">
    <source>
        <dbReference type="EMBL" id="KAK3764375.1"/>
    </source>
</evidence>
<name>A0AAE0Z7Y3_9GAST</name>
<dbReference type="Proteomes" id="UP001283361">
    <property type="component" value="Unassembled WGS sequence"/>
</dbReference>
<protein>
    <submittedName>
        <fullName evidence="2">Uncharacterized protein</fullName>
    </submittedName>
</protein>
<dbReference type="AlphaFoldDB" id="A0AAE0Z7Y3"/>
<organism evidence="2 3">
    <name type="scientific">Elysia crispata</name>
    <name type="common">lettuce slug</name>
    <dbReference type="NCBI Taxonomy" id="231223"/>
    <lineage>
        <taxon>Eukaryota</taxon>
        <taxon>Metazoa</taxon>
        <taxon>Spiralia</taxon>
        <taxon>Lophotrochozoa</taxon>
        <taxon>Mollusca</taxon>
        <taxon>Gastropoda</taxon>
        <taxon>Heterobranchia</taxon>
        <taxon>Euthyneura</taxon>
        <taxon>Panpulmonata</taxon>
        <taxon>Sacoglossa</taxon>
        <taxon>Placobranchoidea</taxon>
        <taxon>Plakobranchidae</taxon>
        <taxon>Elysia</taxon>
    </lineage>
</organism>
<proteinExistence type="predicted"/>
<comment type="caution">
    <text evidence="2">The sequence shown here is derived from an EMBL/GenBank/DDBJ whole genome shotgun (WGS) entry which is preliminary data.</text>
</comment>
<keyword evidence="3" id="KW-1185">Reference proteome</keyword>